<dbReference type="InterPro" id="IPR052701">
    <property type="entry name" value="GAG_Ulvan_Degrading_Sulfatases"/>
</dbReference>
<evidence type="ECO:0000256" key="2">
    <source>
        <dbReference type="ARBA" id="ARBA00022801"/>
    </source>
</evidence>
<protein>
    <submittedName>
        <fullName evidence="4">Sulfatase-like hydrolase/transferase</fullName>
    </submittedName>
</protein>
<evidence type="ECO:0000313" key="5">
    <source>
        <dbReference type="Proteomes" id="UP000479293"/>
    </source>
</evidence>
<dbReference type="InterPro" id="IPR024607">
    <property type="entry name" value="Sulfatase_CS"/>
</dbReference>
<dbReference type="PANTHER" id="PTHR43751:SF7">
    <property type="entry name" value="ARYLSULPHATASE A"/>
    <property type="match status" value="1"/>
</dbReference>
<keyword evidence="5" id="KW-1185">Reference proteome</keyword>
<proteinExistence type="inferred from homology"/>
<comment type="similarity">
    <text evidence="1">Belongs to the sulfatase family.</text>
</comment>
<dbReference type="InterPro" id="IPR017850">
    <property type="entry name" value="Alkaline_phosphatase_core_sf"/>
</dbReference>
<dbReference type="CDD" id="cd16143">
    <property type="entry name" value="ARS_like"/>
    <property type="match status" value="1"/>
</dbReference>
<accession>A0A7C9BDJ1</accession>
<dbReference type="Pfam" id="PF00884">
    <property type="entry name" value="Sulfatase"/>
    <property type="match status" value="1"/>
</dbReference>
<dbReference type="AlphaFoldDB" id="A0A7C9BDJ1"/>
<dbReference type="PROSITE" id="PS00149">
    <property type="entry name" value="SULFATASE_2"/>
    <property type="match status" value="1"/>
</dbReference>
<sequence length="528" mass="58026">MRYLLTIFTLGVLCCVSVSCSKTQSRSTQSGETKSGGAAPNILVIYFDDLGYGDVSAYGQTTLKTPNIDKLASGGVRFTNGYATSATCTPSRYGLLTGIYPWRNDDARILPGDAPLLIDTSLVTLPKMLRKAGYRTAIVGKWHLGLGNGSVDWNQDIQQNTNDVGFDYSYIMAATTDRTPTVYIENRRVVGLSKDDPLFVSYKQNFEGLPTAISNPELMTKQKWHHGHNQSVHNGIPRIGFQKGGKSAMWHDEDMADVFLGKAKAFIDDNNPKKTGKPFFMYYALQQPHVPRVPHPRFVGRSGMGPRGDAIIEADWCVGEIMKKLEEEGLANNTLVIFSSDNGPVLNDGYYDDAVEKLGNHKPAGPLRGGKYSLFEAGTKVPFITYWPGHIKPQVSDALVCQLDLTASLAQLVGENNPAPDSQNMLATLLGESKKGRDQLVLEASGRLAFRQGNYVLIPPYKGIPLMKEVNIETGNSADYQLYDIATDKGQKQNIAKEQPKKLEEMKAAMQQAVGDKFKPATTDLELK</sequence>
<dbReference type="EMBL" id="WHLY01000002">
    <property type="protein sequence ID" value="MPR32361.1"/>
    <property type="molecule type" value="Genomic_DNA"/>
</dbReference>
<name>A0A7C9BDJ1_9BACT</name>
<dbReference type="GO" id="GO:0016787">
    <property type="term" value="F:hydrolase activity"/>
    <property type="evidence" value="ECO:0007669"/>
    <property type="project" value="UniProtKB-KW"/>
</dbReference>
<reference evidence="4 5" key="1">
    <citation type="submission" date="2019-10" db="EMBL/GenBank/DDBJ databases">
        <title>Draft Genome Sequence of Cytophagaceae sp. SJW1-29.</title>
        <authorList>
            <person name="Choi A."/>
        </authorList>
    </citation>
    <scope>NUCLEOTIDE SEQUENCE [LARGE SCALE GENOMIC DNA]</scope>
    <source>
        <strain evidence="4 5">SJW1-29</strain>
    </source>
</reference>
<dbReference type="RefSeq" id="WP_152756762.1">
    <property type="nucleotide sequence ID" value="NZ_WHLY01000002.1"/>
</dbReference>
<dbReference type="SUPFAM" id="SSF53649">
    <property type="entry name" value="Alkaline phosphatase-like"/>
    <property type="match status" value="1"/>
</dbReference>
<evidence type="ECO:0000313" key="4">
    <source>
        <dbReference type="EMBL" id="MPR32361.1"/>
    </source>
</evidence>
<dbReference type="InterPro" id="IPR000917">
    <property type="entry name" value="Sulfatase_N"/>
</dbReference>
<feature type="domain" description="Sulfatase N-terminal" evidence="3">
    <location>
        <begin position="40"/>
        <end position="414"/>
    </location>
</feature>
<dbReference type="Gene3D" id="3.40.720.10">
    <property type="entry name" value="Alkaline Phosphatase, subunit A"/>
    <property type="match status" value="1"/>
</dbReference>
<dbReference type="Proteomes" id="UP000479293">
    <property type="component" value="Unassembled WGS sequence"/>
</dbReference>
<organism evidence="4 5">
    <name type="scientific">Salmonirosea aquatica</name>
    <dbReference type="NCBI Taxonomy" id="2654236"/>
    <lineage>
        <taxon>Bacteria</taxon>
        <taxon>Pseudomonadati</taxon>
        <taxon>Bacteroidota</taxon>
        <taxon>Cytophagia</taxon>
        <taxon>Cytophagales</taxon>
        <taxon>Spirosomataceae</taxon>
        <taxon>Salmonirosea</taxon>
    </lineage>
</organism>
<evidence type="ECO:0000259" key="3">
    <source>
        <dbReference type="Pfam" id="PF00884"/>
    </source>
</evidence>
<dbReference type="GO" id="GO:0016740">
    <property type="term" value="F:transferase activity"/>
    <property type="evidence" value="ECO:0007669"/>
    <property type="project" value="UniProtKB-KW"/>
</dbReference>
<dbReference type="PROSITE" id="PS00523">
    <property type="entry name" value="SULFATASE_1"/>
    <property type="match status" value="1"/>
</dbReference>
<evidence type="ECO:0000256" key="1">
    <source>
        <dbReference type="ARBA" id="ARBA00008779"/>
    </source>
</evidence>
<keyword evidence="4" id="KW-0808">Transferase</keyword>
<dbReference type="PROSITE" id="PS51257">
    <property type="entry name" value="PROKAR_LIPOPROTEIN"/>
    <property type="match status" value="1"/>
</dbReference>
<comment type="caution">
    <text evidence="4">The sequence shown here is derived from an EMBL/GenBank/DDBJ whole genome shotgun (WGS) entry which is preliminary data.</text>
</comment>
<dbReference type="Gene3D" id="3.30.1120.10">
    <property type="match status" value="1"/>
</dbReference>
<dbReference type="PANTHER" id="PTHR43751">
    <property type="entry name" value="SULFATASE"/>
    <property type="match status" value="1"/>
</dbReference>
<gene>
    <name evidence="4" type="ORF">GBK04_03110</name>
</gene>
<keyword evidence="2 4" id="KW-0378">Hydrolase</keyword>